<evidence type="ECO:0000313" key="2">
    <source>
        <dbReference type="Proteomes" id="UP001459277"/>
    </source>
</evidence>
<protein>
    <submittedName>
        <fullName evidence="1">Uncharacterized protein</fullName>
    </submittedName>
</protein>
<dbReference type="AlphaFoldDB" id="A0AAW2CIQ6"/>
<name>A0AAW2CIQ6_9ROSI</name>
<organism evidence="1 2">
    <name type="scientific">Lithocarpus litseifolius</name>
    <dbReference type="NCBI Taxonomy" id="425828"/>
    <lineage>
        <taxon>Eukaryota</taxon>
        <taxon>Viridiplantae</taxon>
        <taxon>Streptophyta</taxon>
        <taxon>Embryophyta</taxon>
        <taxon>Tracheophyta</taxon>
        <taxon>Spermatophyta</taxon>
        <taxon>Magnoliopsida</taxon>
        <taxon>eudicotyledons</taxon>
        <taxon>Gunneridae</taxon>
        <taxon>Pentapetalae</taxon>
        <taxon>rosids</taxon>
        <taxon>fabids</taxon>
        <taxon>Fagales</taxon>
        <taxon>Fagaceae</taxon>
        <taxon>Lithocarpus</taxon>
    </lineage>
</organism>
<accession>A0AAW2CIQ6</accession>
<reference evidence="1 2" key="1">
    <citation type="submission" date="2024-01" db="EMBL/GenBank/DDBJ databases">
        <title>A telomere-to-telomere, gap-free genome of sweet tea (Lithocarpus litseifolius).</title>
        <authorList>
            <person name="Zhou J."/>
        </authorList>
    </citation>
    <scope>NUCLEOTIDE SEQUENCE [LARGE SCALE GENOMIC DNA]</scope>
    <source>
        <strain evidence="1">Zhou-2022a</strain>
        <tissue evidence="1">Leaf</tissue>
    </source>
</reference>
<sequence length="176" mass="20234">MHDIPIRFRNKRMAEKICETIGKVNVMSNENKSEGDEFIRIRVTIDISKPLCRGRVISLDSGNLNLKSMNLREKRSADEIFEERIEEIDTQTPRAQQPQFSMPLPHVPLSAIYVNTIQTTERHATWKRVIKKIQSCGEALSKWSKKSFGSVRRELKEKRKLLSKAELAARKGGDVT</sequence>
<comment type="caution">
    <text evidence="1">The sequence shown here is derived from an EMBL/GenBank/DDBJ whole genome shotgun (WGS) entry which is preliminary data.</text>
</comment>
<gene>
    <name evidence="1" type="ORF">SO802_017678</name>
</gene>
<dbReference type="Proteomes" id="UP001459277">
    <property type="component" value="Unassembled WGS sequence"/>
</dbReference>
<keyword evidence="2" id="KW-1185">Reference proteome</keyword>
<dbReference type="EMBL" id="JAZDWU010000006">
    <property type="protein sequence ID" value="KAK9998075.1"/>
    <property type="molecule type" value="Genomic_DNA"/>
</dbReference>
<evidence type="ECO:0000313" key="1">
    <source>
        <dbReference type="EMBL" id="KAK9998075.1"/>
    </source>
</evidence>
<proteinExistence type="predicted"/>